<evidence type="ECO:0000256" key="1">
    <source>
        <dbReference type="ARBA" id="ARBA00004123"/>
    </source>
</evidence>
<feature type="compositionally biased region" description="Basic and acidic residues" evidence="7">
    <location>
        <begin position="559"/>
        <end position="589"/>
    </location>
</feature>
<name>A0A6J0JY83_RAPSA</name>
<evidence type="ECO:0000313" key="10">
    <source>
        <dbReference type="RefSeq" id="XP_018440720.1"/>
    </source>
</evidence>
<dbReference type="InterPro" id="IPR051372">
    <property type="entry name" value="CWC21"/>
</dbReference>
<comment type="subcellular location">
    <subcellularLocation>
        <location evidence="1">Nucleus</location>
    </subcellularLocation>
</comment>
<reference evidence="9" key="1">
    <citation type="journal article" date="2019" name="Database">
        <title>The radish genome database (RadishGD): an integrated information resource for radish genomics.</title>
        <authorList>
            <person name="Yu H.J."/>
            <person name="Baek S."/>
            <person name="Lee Y.J."/>
            <person name="Cho A."/>
            <person name="Mun J.H."/>
        </authorList>
    </citation>
    <scope>NUCLEOTIDE SEQUENCE [LARGE SCALE GENOMIC DNA]</scope>
    <source>
        <strain evidence="9">cv. WK10039</strain>
    </source>
</reference>
<keyword evidence="6" id="KW-0539">Nucleus</keyword>
<feature type="region of interest" description="Disordered" evidence="7">
    <location>
        <begin position="102"/>
        <end position="589"/>
    </location>
</feature>
<evidence type="ECO:0000256" key="2">
    <source>
        <dbReference type="ARBA" id="ARBA00005954"/>
    </source>
</evidence>
<feature type="compositionally biased region" description="Basic residues" evidence="7">
    <location>
        <begin position="201"/>
        <end position="211"/>
    </location>
</feature>
<gene>
    <name evidence="10" type="primary">LOC108812844</name>
</gene>
<feature type="compositionally biased region" description="Low complexity" evidence="7">
    <location>
        <begin position="246"/>
        <end position="257"/>
    </location>
</feature>
<feature type="compositionally biased region" description="Basic and acidic residues" evidence="7">
    <location>
        <begin position="337"/>
        <end position="379"/>
    </location>
</feature>
<feature type="compositionally biased region" description="Basic and acidic residues" evidence="7">
    <location>
        <begin position="406"/>
        <end position="428"/>
    </location>
</feature>
<evidence type="ECO:0000256" key="3">
    <source>
        <dbReference type="ARBA" id="ARBA00022664"/>
    </source>
</evidence>
<keyword evidence="9" id="KW-1185">Reference proteome</keyword>
<dbReference type="RefSeq" id="XP_018440720.1">
    <property type="nucleotide sequence ID" value="XM_018585218.2"/>
</dbReference>
<dbReference type="GO" id="GO:0006397">
    <property type="term" value="P:mRNA processing"/>
    <property type="evidence" value="ECO:0007669"/>
    <property type="project" value="UniProtKB-KW"/>
</dbReference>
<organism evidence="9 10">
    <name type="scientific">Raphanus sativus</name>
    <name type="common">Radish</name>
    <name type="synonym">Raphanus raphanistrum var. sativus</name>
    <dbReference type="NCBI Taxonomy" id="3726"/>
    <lineage>
        <taxon>Eukaryota</taxon>
        <taxon>Viridiplantae</taxon>
        <taxon>Streptophyta</taxon>
        <taxon>Embryophyta</taxon>
        <taxon>Tracheophyta</taxon>
        <taxon>Spermatophyta</taxon>
        <taxon>Magnoliopsida</taxon>
        <taxon>eudicotyledons</taxon>
        <taxon>Gunneridae</taxon>
        <taxon>Pentapetalae</taxon>
        <taxon>rosids</taxon>
        <taxon>malvids</taxon>
        <taxon>Brassicales</taxon>
        <taxon>Brassicaceae</taxon>
        <taxon>Brassiceae</taxon>
        <taxon>Raphanus</taxon>
    </lineage>
</organism>
<keyword evidence="4" id="KW-0747">Spliceosome</keyword>
<dbReference type="PANTHER" id="PTHR36562:SF5">
    <property type="entry name" value="SERINE_ARGININE REPETITIVE MATRIX 2"/>
    <property type="match status" value="1"/>
</dbReference>
<dbReference type="InterPro" id="IPR013170">
    <property type="entry name" value="mRNA_splic_Cwf21_dom"/>
</dbReference>
<dbReference type="Pfam" id="PF08312">
    <property type="entry name" value="cwf21"/>
    <property type="match status" value="1"/>
</dbReference>
<dbReference type="GO" id="GO:0005681">
    <property type="term" value="C:spliceosomal complex"/>
    <property type="evidence" value="ECO:0007669"/>
    <property type="project" value="UniProtKB-KW"/>
</dbReference>
<feature type="compositionally biased region" description="Basic residues" evidence="7">
    <location>
        <begin position="261"/>
        <end position="275"/>
    </location>
</feature>
<dbReference type="GO" id="GO:0008380">
    <property type="term" value="P:RNA splicing"/>
    <property type="evidence" value="ECO:0007669"/>
    <property type="project" value="UniProtKB-KW"/>
</dbReference>
<reference evidence="10" key="2">
    <citation type="submission" date="2025-08" db="UniProtKB">
        <authorList>
            <consortium name="RefSeq"/>
        </authorList>
    </citation>
    <scope>IDENTIFICATION</scope>
    <source>
        <tissue evidence="10">Leaf</tissue>
    </source>
</reference>
<feature type="compositionally biased region" description="Basic and acidic residues" evidence="7">
    <location>
        <begin position="309"/>
        <end position="328"/>
    </location>
</feature>
<comment type="similarity">
    <text evidence="2">Belongs to the CWC21 family.</text>
</comment>
<dbReference type="PANTHER" id="PTHR36562">
    <property type="entry name" value="SERINE/ARGININE REPETITIVE MATRIX 2"/>
    <property type="match status" value="1"/>
</dbReference>
<evidence type="ECO:0000256" key="5">
    <source>
        <dbReference type="ARBA" id="ARBA00023187"/>
    </source>
</evidence>
<feature type="domain" description="CWF21" evidence="8">
    <location>
        <begin position="59"/>
        <end position="101"/>
    </location>
</feature>
<protein>
    <submittedName>
        <fullName evidence="10">LisH domain-containing protein C1711.05</fullName>
    </submittedName>
</protein>
<proteinExistence type="inferred from homology"/>
<dbReference type="OrthoDB" id="10267305at2759"/>
<evidence type="ECO:0000256" key="6">
    <source>
        <dbReference type="ARBA" id="ARBA00023242"/>
    </source>
</evidence>
<dbReference type="CDD" id="cd21372">
    <property type="entry name" value="cwf21_CWC21-like"/>
    <property type="match status" value="1"/>
</dbReference>
<dbReference type="GeneID" id="108812844"/>
<feature type="compositionally biased region" description="Basic and acidic residues" evidence="7">
    <location>
        <begin position="160"/>
        <end position="200"/>
    </location>
</feature>
<keyword evidence="5" id="KW-0508">mRNA splicing</keyword>
<feature type="compositionally biased region" description="Acidic residues" evidence="7">
    <location>
        <begin position="144"/>
        <end position="156"/>
    </location>
</feature>
<feature type="region of interest" description="Disordered" evidence="7">
    <location>
        <begin position="25"/>
        <end position="59"/>
    </location>
</feature>
<dbReference type="AlphaFoldDB" id="A0A6J0JY83"/>
<feature type="compositionally biased region" description="Basic residues" evidence="7">
    <location>
        <begin position="224"/>
        <end position="236"/>
    </location>
</feature>
<feature type="compositionally biased region" description="Basic and acidic residues" evidence="7">
    <location>
        <begin position="443"/>
        <end position="494"/>
    </location>
</feature>
<dbReference type="Proteomes" id="UP000504610">
    <property type="component" value="Chromosome 6"/>
</dbReference>
<evidence type="ECO:0000259" key="8">
    <source>
        <dbReference type="Pfam" id="PF08312"/>
    </source>
</evidence>
<keyword evidence="3" id="KW-0507">mRNA processing</keyword>
<evidence type="ECO:0000256" key="7">
    <source>
        <dbReference type="SAM" id="MobiDB-lite"/>
    </source>
</evidence>
<evidence type="ECO:0000256" key="4">
    <source>
        <dbReference type="ARBA" id="ARBA00022728"/>
    </source>
</evidence>
<accession>A0A6J0JY83</accession>
<evidence type="ECO:0000313" key="9">
    <source>
        <dbReference type="Proteomes" id="UP000504610"/>
    </source>
</evidence>
<feature type="compositionally biased region" description="Basic and acidic residues" evidence="7">
    <location>
        <begin position="505"/>
        <end position="544"/>
    </location>
</feature>
<sequence>MYNGIGLQTARGSGTNGYVQTNKFFVRPRNGGKPVSGGKGFADDQGTAGLSKKPNKDILEHDRKRQIHLKLAVLEDELSDQGFSDAEIAERLEEARLKFEAATAAGGSEESDAKISDTQTHQVAARKEKQMEAFRAALGLTDQEQAEEGMIEEEEPTGVVKERREHSFLDRGSGRKRDEDVEVKDGKVKESKKQGGDEVKRQKKKESKKRRHDDDSSESDGKGRDRRRRSKKKAKGRKQESDSESDSSSADSDSGSDSGEKRRRKPTKKRGRSRRSVSSESESEAESDDSLKLRKSHKKSRPSNQTVSKDSRDKPDEGRSGRKRHDSDVSEPESEDEKQQLRKKEEAYRSGQKQKRDEEDLESNLKDMRRGGKKAARDSDDSEAEYGNNKKQLRSKVEVYSGGMSKKRDEEETLPKHDKDTYRSDSRSKQVAGDSSDDSEAEYENRRKLKDDSYQRGRKQIREEDHGHHGRDRYRSDDAGQRRGTVKDVDDRYRGQASEEEDDSDRDRYRQRREVVRKDDEEYKRGRDRYRGDKEDRYRDDVAAGKRHVTGKEDEDDERVNREREYSNKGRSHYDGRSSEKRSSYGDRD</sequence>
<dbReference type="KEGG" id="rsz:108812844"/>